<dbReference type="RefSeq" id="XP_064653904.1">
    <property type="nucleotide sequence ID" value="XM_064807826.1"/>
</dbReference>
<evidence type="ECO:0000313" key="2">
    <source>
        <dbReference type="Proteomes" id="UP001337655"/>
    </source>
</evidence>
<name>A0AAV9NUM3_9PEZI</name>
<proteinExistence type="predicted"/>
<comment type="caution">
    <text evidence="1">The sequence shown here is derived from an EMBL/GenBank/DDBJ whole genome shotgun (WGS) entry which is preliminary data.</text>
</comment>
<dbReference type="GeneID" id="89931934"/>
<dbReference type="AlphaFoldDB" id="A0AAV9NUM3"/>
<evidence type="ECO:0000313" key="1">
    <source>
        <dbReference type="EMBL" id="KAK5163427.1"/>
    </source>
</evidence>
<accession>A0AAV9NUM3</accession>
<gene>
    <name evidence="1" type="ORF">LTR77_010609</name>
</gene>
<reference evidence="1 2" key="1">
    <citation type="submission" date="2023-08" db="EMBL/GenBank/DDBJ databases">
        <title>Black Yeasts Isolated from many extreme environments.</title>
        <authorList>
            <person name="Coleine C."/>
            <person name="Stajich J.E."/>
            <person name="Selbmann L."/>
        </authorList>
    </citation>
    <scope>NUCLEOTIDE SEQUENCE [LARGE SCALE GENOMIC DNA]</scope>
    <source>
        <strain evidence="1 2">CCFEE 5935</strain>
    </source>
</reference>
<dbReference type="EMBL" id="JAVRRT010000025">
    <property type="protein sequence ID" value="KAK5163427.1"/>
    <property type="molecule type" value="Genomic_DNA"/>
</dbReference>
<protein>
    <submittedName>
        <fullName evidence="1">Uncharacterized protein</fullName>
    </submittedName>
</protein>
<sequence length="222" mass="25235">MATAYIEVECRRLGRLHDSVQPLPSCHTLLPVGEKREASQDYAQLPDHYIFFDLLKKEAAMEVSAGIAPLDVATFFLKCIPPMKIRATIIDPTGPFMMIRTRDAMMDVAKFVINPLEQARCFREDPNLQTLIRAQWPGIDGLAFRTSQEGFLERYNIEITRQNLTRAEGDKLLHIRDHRYVMVAVGTAHIRNVNKAKRVELLRDFVVAGDVGLRELAPGMFL</sequence>
<keyword evidence="2" id="KW-1185">Reference proteome</keyword>
<dbReference type="Proteomes" id="UP001337655">
    <property type="component" value="Unassembled WGS sequence"/>
</dbReference>
<organism evidence="1 2">
    <name type="scientific">Saxophila tyrrhenica</name>
    <dbReference type="NCBI Taxonomy" id="1690608"/>
    <lineage>
        <taxon>Eukaryota</taxon>
        <taxon>Fungi</taxon>
        <taxon>Dikarya</taxon>
        <taxon>Ascomycota</taxon>
        <taxon>Pezizomycotina</taxon>
        <taxon>Dothideomycetes</taxon>
        <taxon>Dothideomycetidae</taxon>
        <taxon>Mycosphaerellales</taxon>
        <taxon>Extremaceae</taxon>
        <taxon>Saxophila</taxon>
    </lineage>
</organism>